<dbReference type="EMBL" id="JBEPML010000010">
    <property type="protein sequence ID" value="MET3792748.1"/>
    <property type="molecule type" value="Genomic_DNA"/>
</dbReference>
<evidence type="ECO:0000313" key="2">
    <source>
        <dbReference type="EMBL" id="MET3792748.1"/>
    </source>
</evidence>
<accession>A0ABV2N119</accession>
<gene>
    <name evidence="2" type="ORF">ABID37_002971</name>
</gene>
<keyword evidence="1" id="KW-0732">Signal</keyword>
<organism evidence="2 3">
    <name type="scientific">Aquamicrobium terrae</name>
    <dbReference type="NCBI Taxonomy" id="1324945"/>
    <lineage>
        <taxon>Bacteria</taxon>
        <taxon>Pseudomonadati</taxon>
        <taxon>Pseudomonadota</taxon>
        <taxon>Alphaproteobacteria</taxon>
        <taxon>Hyphomicrobiales</taxon>
        <taxon>Phyllobacteriaceae</taxon>
        <taxon>Aquamicrobium</taxon>
    </lineage>
</organism>
<reference evidence="2 3" key="1">
    <citation type="submission" date="2024-06" db="EMBL/GenBank/DDBJ databases">
        <title>Genomic Encyclopedia of Type Strains, Phase IV (KMG-IV): sequencing the most valuable type-strain genomes for metagenomic binning, comparative biology and taxonomic classification.</title>
        <authorList>
            <person name="Goeker M."/>
        </authorList>
    </citation>
    <scope>NUCLEOTIDE SEQUENCE [LARGE SCALE GENOMIC DNA]</scope>
    <source>
        <strain evidence="2 3">DSM 27865</strain>
    </source>
</reference>
<keyword evidence="3" id="KW-1185">Reference proteome</keyword>
<dbReference type="CDD" id="cd13589">
    <property type="entry name" value="PBP2_polyamine_RpCGA009"/>
    <property type="match status" value="1"/>
</dbReference>
<name>A0ABV2N119_9HYPH</name>
<dbReference type="PANTHER" id="PTHR30006:SF2">
    <property type="entry name" value="ABC TRANSPORTER SUBSTRATE-BINDING PROTEIN"/>
    <property type="match status" value="1"/>
</dbReference>
<sequence length="357" mass="39706">MTNLGPVALINHPRGSVMKKIRYALFTTIALGALTSSALADCKLRVTTWGGSYQKTYQAVAAKFEEEHNCTIEWVVGASPDHLVKSRLGQVDVATNTLLNSIAGEKEGLWMELDKAKIPNMANLYDNAVFSPYTIFANVGDYVLAYNTDKVKEAPTSWDELWKPDYKNHVVIYGFEHIPTLSLTVLQADKNGGGIDNIQPGLDRMAELVKSGNLIGSLDVESQMVSLFQTEDAWLGMLATGRMKELLEKGTSNVKFVRPAEGTFPLISTVNITKAARDPAMAQAFVDYILRPEVQVAFAVNNLYAPTVQNAPIPDDFAYRDLLVQNEEFKRLYLPDQEKITAHKAEWQNQLNRMTSK</sequence>
<evidence type="ECO:0000256" key="1">
    <source>
        <dbReference type="ARBA" id="ARBA00022729"/>
    </source>
</evidence>
<dbReference type="Pfam" id="PF13343">
    <property type="entry name" value="SBP_bac_6"/>
    <property type="match status" value="1"/>
</dbReference>
<protein>
    <submittedName>
        <fullName evidence="2">Spermidine/putrescine transport system substrate-binding protein</fullName>
    </submittedName>
</protein>
<dbReference type="RefSeq" id="WP_354196039.1">
    <property type="nucleotide sequence ID" value="NZ_JBEPML010000010.1"/>
</dbReference>
<proteinExistence type="predicted"/>
<evidence type="ECO:0000313" key="3">
    <source>
        <dbReference type="Proteomes" id="UP001549076"/>
    </source>
</evidence>
<dbReference type="Proteomes" id="UP001549076">
    <property type="component" value="Unassembled WGS sequence"/>
</dbReference>
<dbReference type="Gene3D" id="3.40.190.10">
    <property type="entry name" value="Periplasmic binding protein-like II"/>
    <property type="match status" value="2"/>
</dbReference>
<comment type="caution">
    <text evidence="2">The sequence shown here is derived from an EMBL/GenBank/DDBJ whole genome shotgun (WGS) entry which is preliminary data.</text>
</comment>
<dbReference type="SUPFAM" id="SSF53850">
    <property type="entry name" value="Periplasmic binding protein-like II"/>
    <property type="match status" value="1"/>
</dbReference>
<dbReference type="PANTHER" id="PTHR30006">
    <property type="entry name" value="THIAMINE-BINDING PERIPLASMIC PROTEIN-RELATED"/>
    <property type="match status" value="1"/>
</dbReference>